<dbReference type="PROSITE" id="PS51278">
    <property type="entry name" value="GATASE_TYPE_2"/>
    <property type="match status" value="1"/>
</dbReference>
<keyword evidence="2" id="KW-0315">Glutamine amidotransferase</keyword>
<dbReference type="Gene3D" id="3.60.20.10">
    <property type="entry name" value="Glutamine Phosphoribosylpyrophosphate, subunit 1, domain 1"/>
    <property type="match status" value="1"/>
</dbReference>
<dbReference type="AlphaFoldDB" id="K1TTK4"/>
<proteinExistence type="predicted"/>
<accession>K1TTK4</accession>
<keyword evidence="2" id="KW-0808">Transferase</keyword>
<dbReference type="GO" id="GO:0016740">
    <property type="term" value="F:transferase activity"/>
    <property type="evidence" value="ECO:0007669"/>
    <property type="project" value="UniProtKB-KW"/>
</dbReference>
<dbReference type="EMBL" id="AJWZ01000593">
    <property type="protein sequence ID" value="EKC76377.1"/>
    <property type="molecule type" value="Genomic_DNA"/>
</dbReference>
<dbReference type="SUPFAM" id="SSF56235">
    <property type="entry name" value="N-terminal nucleophile aminohydrolases (Ntn hydrolases)"/>
    <property type="match status" value="1"/>
</dbReference>
<evidence type="ECO:0000313" key="2">
    <source>
        <dbReference type="EMBL" id="EKC76377.1"/>
    </source>
</evidence>
<dbReference type="InterPro" id="IPR029055">
    <property type="entry name" value="Ntn_hydrolases_N"/>
</dbReference>
<reference evidence="2" key="1">
    <citation type="journal article" date="2013" name="Environ. Microbiol.">
        <title>Microbiota from the distal guts of lean and obese adolescents exhibit partial functional redundancy besides clear differences in community structure.</title>
        <authorList>
            <person name="Ferrer M."/>
            <person name="Ruiz A."/>
            <person name="Lanza F."/>
            <person name="Haange S.B."/>
            <person name="Oberbach A."/>
            <person name="Till H."/>
            <person name="Bargiela R."/>
            <person name="Campoy C."/>
            <person name="Segura M.T."/>
            <person name="Richter M."/>
            <person name="von Bergen M."/>
            <person name="Seifert J."/>
            <person name="Suarez A."/>
        </authorList>
    </citation>
    <scope>NUCLEOTIDE SEQUENCE</scope>
</reference>
<feature type="non-terminal residue" evidence="2">
    <location>
        <position position="49"/>
    </location>
</feature>
<keyword evidence="2" id="KW-0436">Ligase</keyword>
<evidence type="ECO:0000259" key="1">
    <source>
        <dbReference type="PROSITE" id="PS51278"/>
    </source>
</evidence>
<dbReference type="InterPro" id="IPR017932">
    <property type="entry name" value="GATase_2_dom"/>
</dbReference>
<protein>
    <submittedName>
        <fullName evidence="2">Protein containing Glutamine amidotransferase, class-II domain protein</fullName>
        <ecNumber evidence="2">6.3.5.4</ecNumber>
    </submittedName>
</protein>
<gene>
    <name evidence="2" type="ORF">OBE_00874</name>
</gene>
<dbReference type="GO" id="GO:0004066">
    <property type="term" value="F:asparagine synthase (glutamine-hydrolyzing) activity"/>
    <property type="evidence" value="ECO:0007669"/>
    <property type="project" value="UniProtKB-EC"/>
</dbReference>
<comment type="caution">
    <text evidence="2">The sequence shown here is derived from an EMBL/GenBank/DDBJ whole genome shotgun (WGS) entry which is preliminary data.</text>
</comment>
<organism evidence="2">
    <name type="scientific">human gut metagenome</name>
    <dbReference type="NCBI Taxonomy" id="408170"/>
    <lineage>
        <taxon>unclassified sequences</taxon>
        <taxon>metagenomes</taxon>
        <taxon>organismal metagenomes</taxon>
    </lineage>
</organism>
<sequence>MTDNIYIQTENNDKLKEECGVFGVYDFDGHDVASTIYYGLLALQHRGQE</sequence>
<name>K1TTK4_9ZZZZ</name>
<feature type="domain" description="Glutamine amidotransferase type-2" evidence="1">
    <location>
        <begin position="19"/>
        <end position="49"/>
    </location>
</feature>
<dbReference type="EC" id="6.3.5.4" evidence="2"/>